<keyword evidence="7" id="KW-0067">ATP-binding</keyword>
<evidence type="ECO:0000256" key="6">
    <source>
        <dbReference type="ARBA" id="ARBA00022777"/>
    </source>
</evidence>
<gene>
    <name evidence="12" type="ORF">F8O01_01060</name>
</gene>
<dbReference type="InterPro" id="IPR036890">
    <property type="entry name" value="HATPase_C_sf"/>
</dbReference>
<keyword evidence="3" id="KW-0597">Phosphoprotein</keyword>
<protein>
    <recommendedName>
        <fullName evidence="2">histidine kinase</fullName>
        <ecNumber evidence="2">2.7.13.3</ecNumber>
    </recommendedName>
</protein>
<keyword evidence="10" id="KW-0812">Transmembrane</keyword>
<evidence type="ECO:0000313" key="13">
    <source>
        <dbReference type="Proteomes" id="UP000467240"/>
    </source>
</evidence>
<keyword evidence="10" id="KW-1133">Transmembrane helix</keyword>
<dbReference type="GO" id="GO:0005524">
    <property type="term" value="F:ATP binding"/>
    <property type="evidence" value="ECO:0007669"/>
    <property type="project" value="UniProtKB-KW"/>
</dbReference>
<sequence>MSTNETRPQRRRDAFWNRLTGVGDGVPDDWVRPREWRRHLPFDLLIAALLTSGMVVSAYTYDLLYVALDSGRDASPLWASIVVPLLFFAGLAGRHAAPILSMVLGSTAFTIGQLALYNDNLFTQVACFFLIYSAGAWSAHRVAVTVIRLIALVAGTVWALGSYSYSFSSFPAADPNADLTPLIVSFTFFTGIINVLYFGAALLFGSNDYRRAGREEVLRRQSIALTEQANALLEERRTVAQQAVQLDRVAIARELHDVVAHYVSLMGLQAAAARRSLAKSPDRAERALLEVESSARTAIAELQAMLSTLRDDERDAGGSATDAPSTRTMDRIPELVEELRSAGMVVNAEVVGRAGEVTPVVGTAAYRIVQEALTNARKHAGAATLIDVRLRYLSTSVEVEITDTGASGGSAPQSVGTGRGITGMRERVLAVGGVIEVGPRAEGGFRVRARLPLVTAVGATGTAPGAGGTAKVVDGPTERAAGSVDAGDDASSEPRATDDVQVTHGVHATEADPSSTGT</sequence>
<evidence type="ECO:0000256" key="3">
    <source>
        <dbReference type="ARBA" id="ARBA00022553"/>
    </source>
</evidence>
<feature type="transmembrane region" description="Helical" evidence="10">
    <location>
        <begin position="122"/>
        <end position="139"/>
    </location>
</feature>
<dbReference type="InterPro" id="IPR003594">
    <property type="entry name" value="HATPase_dom"/>
</dbReference>
<evidence type="ECO:0000256" key="10">
    <source>
        <dbReference type="SAM" id="Phobius"/>
    </source>
</evidence>
<evidence type="ECO:0000256" key="5">
    <source>
        <dbReference type="ARBA" id="ARBA00022741"/>
    </source>
</evidence>
<dbReference type="OrthoDB" id="227596at2"/>
<comment type="caution">
    <text evidence="12">The sequence shown here is derived from an EMBL/GenBank/DDBJ whole genome shotgun (WGS) entry which is preliminary data.</text>
</comment>
<evidence type="ECO:0000256" key="2">
    <source>
        <dbReference type="ARBA" id="ARBA00012438"/>
    </source>
</evidence>
<feature type="region of interest" description="Disordered" evidence="9">
    <location>
        <begin position="459"/>
        <end position="518"/>
    </location>
</feature>
<keyword evidence="6 12" id="KW-0418">Kinase</keyword>
<reference evidence="12 13" key="1">
    <citation type="submission" date="2019-09" db="EMBL/GenBank/DDBJ databases">
        <title>Phylogeny of genus Pseudoclavibacter and closely related genus.</title>
        <authorList>
            <person name="Li Y."/>
        </authorList>
    </citation>
    <scope>NUCLEOTIDE SEQUENCE [LARGE SCALE GENOMIC DNA]</scope>
    <source>
        <strain evidence="12 13">DSM 23821</strain>
    </source>
</reference>
<evidence type="ECO:0000256" key="4">
    <source>
        <dbReference type="ARBA" id="ARBA00022679"/>
    </source>
</evidence>
<dbReference type="CDD" id="cd16917">
    <property type="entry name" value="HATPase_UhpB-NarQ-NarX-like"/>
    <property type="match status" value="1"/>
</dbReference>
<dbReference type="Pfam" id="PF07730">
    <property type="entry name" value="HisKA_3"/>
    <property type="match status" value="1"/>
</dbReference>
<keyword evidence="4" id="KW-0808">Transferase</keyword>
<dbReference type="PANTHER" id="PTHR24421">
    <property type="entry name" value="NITRATE/NITRITE SENSOR PROTEIN NARX-RELATED"/>
    <property type="match status" value="1"/>
</dbReference>
<feature type="compositionally biased region" description="Low complexity" evidence="9">
    <location>
        <begin position="459"/>
        <end position="473"/>
    </location>
</feature>
<comment type="catalytic activity">
    <reaction evidence="1">
        <text>ATP + protein L-histidine = ADP + protein N-phospho-L-histidine.</text>
        <dbReference type="EC" id="2.7.13.3"/>
    </reaction>
</comment>
<dbReference type="EC" id="2.7.13.3" evidence="2"/>
<feature type="transmembrane region" description="Helical" evidence="10">
    <location>
        <begin position="44"/>
        <end position="68"/>
    </location>
</feature>
<feature type="transmembrane region" description="Helical" evidence="10">
    <location>
        <begin position="146"/>
        <end position="167"/>
    </location>
</feature>
<dbReference type="InterPro" id="IPR011712">
    <property type="entry name" value="Sig_transdc_His_kin_sub3_dim/P"/>
</dbReference>
<keyword evidence="13" id="KW-1185">Reference proteome</keyword>
<evidence type="ECO:0000256" key="9">
    <source>
        <dbReference type="SAM" id="MobiDB-lite"/>
    </source>
</evidence>
<dbReference type="AlphaFoldDB" id="A0A7J5C1R6"/>
<evidence type="ECO:0000256" key="1">
    <source>
        <dbReference type="ARBA" id="ARBA00000085"/>
    </source>
</evidence>
<dbReference type="GO" id="GO:0000155">
    <property type="term" value="F:phosphorelay sensor kinase activity"/>
    <property type="evidence" value="ECO:0007669"/>
    <property type="project" value="InterPro"/>
</dbReference>
<dbReference type="Proteomes" id="UP000467240">
    <property type="component" value="Unassembled WGS sequence"/>
</dbReference>
<dbReference type="Pfam" id="PF02518">
    <property type="entry name" value="HATPase_c"/>
    <property type="match status" value="1"/>
</dbReference>
<evidence type="ECO:0000256" key="8">
    <source>
        <dbReference type="ARBA" id="ARBA00023012"/>
    </source>
</evidence>
<dbReference type="SUPFAM" id="SSF55874">
    <property type="entry name" value="ATPase domain of HSP90 chaperone/DNA topoisomerase II/histidine kinase"/>
    <property type="match status" value="1"/>
</dbReference>
<keyword evidence="8" id="KW-0902">Two-component regulatory system</keyword>
<dbReference type="RefSeq" id="WP_158038997.1">
    <property type="nucleotide sequence ID" value="NZ_JACCFV010000001.1"/>
</dbReference>
<dbReference type="InterPro" id="IPR050482">
    <property type="entry name" value="Sensor_HK_TwoCompSys"/>
</dbReference>
<evidence type="ECO:0000256" key="7">
    <source>
        <dbReference type="ARBA" id="ARBA00022840"/>
    </source>
</evidence>
<feature type="domain" description="Histidine kinase/HSP90-like ATPase" evidence="11">
    <location>
        <begin position="360"/>
        <end position="455"/>
    </location>
</feature>
<dbReference type="GO" id="GO:0016020">
    <property type="term" value="C:membrane"/>
    <property type="evidence" value="ECO:0007669"/>
    <property type="project" value="InterPro"/>
</dbReference>
<feature type="transmembrane region" description="Helical" evidence="10">
    <location>
        <begin position="179"/>
        <end position="204"/>
    </location>
</feature>
<evidence type="ECO:0000259" key="11">
    <source>
        <dbReference type="SMART" id="SM00387"/>
    </source>
</evidence>
<dbReference type="PANTHER" id="PTHR24421:SF10">
    <property type="entry name" value="NITRATE_NITRITE SENSOR PROTEIN NARQ"/>
    <property type="match status" value="1"/>
</dbReference>
<accession>A0A7J5C1R6</accession>
<feature type="transmembrane region" description="Helical" evidence="10">
    <location>
        <begin position="99"/>
        <end position="116"/>
    </location>
</feature>
<dbReference type="GO" id="GO:0046983">
    <property type="term" value="F:protein dimerization activity"/>
    <property type="evidence" value="ECO:0007669"/>
    <property type="project" value="InterPro"/>
</dbReference>
<proteinExistence type="predicted"/>
<keyword evidence="5" id="KW-0547">Nucleotide-binding</keyword>
<dbReference type="Gene3D" id="3.30.565.10">
    <property type="entry name" value="Histidine kinase-like ATPase, C-terminal domain"/>
    <property type="match status" value="1"/>
</dbReference>
<dbReference type="Gene3D" id="1.20.5.1930">
    <property type="match status" value="1"/>
</dbReference>
<feature type="transmembrane region" description="Helical" evidence="10">
    <location>
        <begin position="74"/>
        <end position="92"/>
    </location>
</feature>
<keyword evidence="10" id="KW-0472">Membrane</keyword>
<name>A0A7J5C1R6_9MICO</name>
<evidence type="ECO:0000313" key="12">
    <source>
        <dbReference type="EMBL" id="KAB1662564.1"/>
    </source>
</evidence>
<organism evidence="12 13">
    <name type="scientific">Pseudoclavibacter chungangensis</name>
    <dbReference type="NCBI Taxonomy" id="587635"/>
    <lineage>
        <taxon>Bacteria</taxon>
        <taxon>Bacillati</taxon>
        <taxon>Actinomycetota</taxon>
        <taxon>Actinomycetes</taxon>
        <taxon>Micrococcales</taxon>
        <taxon>Microbacteriaceae</taxon>
        <taxon>Pseudoclavibacter</taxon>
    </lineage>
</organism>
<dbReference type="SMART" id="SM00387">
    <property type="entry name" value="HATPase_c"/>
    <property type="match status" value="1"/>
</dbReference>
<dbReference type="EMBL" id="WBJZ01000001">
    <property type="protein sequence ID" value="KAB1662564.1"/>
    <property type="molecule type" value="Genomic_DNA"/>
</dbReference>